<feature type="non-terminal residue" evidence="1">
    <location>
        <position position="42"/>
    </location>
</feature>
<sequence>MDSSILNSQFKVEEEYVKYTSMLTQTGHQVSTADEWKHKFFP</sequence>
<reference evidence="1 2" key="1">
    <citation type="journal article" date="2024" name="G3 (Bethesda)">
        <title>Genome assembly of Hibiscus sabdariffa L. provides insights into metabolisms of medicinal natural products.</title>
        <authorList>
            <person name="Kim T."/>
        </authorList>
    </citation>
    <scope>NUCLEOTIDE SEQUENCE [LARGE SCALE GENOMIC DNA]</scope>
    <source>
        <strain evidence="1">TK-2024</strain>
        <tissue evidence="1">Old leaves</tissue>
    </source>
</reference>
<name>A0ABR1ZW35_9ROSI</name>
<accession>A0ABR1ZW35</accession>
<gene>
    <name evidence="1" type="ORF">V6N12_073347</name>
</gene>
<protein>
    <submittedName>
        <fullName evidence="1">Uncharacterized protein</fullName>
    </submittedName>
</protein>
<comment type="caution">
    <text evidence="1">The sequence shown here is derived from an EMBL/GenBank/DDBJ whole genome shotgun (WGS) entry which is preliminary data.</text>
</comment>
<organism evidence="1 2">
    <name type="scientific">Hibiscus sabdariffa</name>
    <name type="common">roselle</name>
    <dbReference type="NCBI Taxonomy" id="183260"/>
    <lineage>
        <taxon>Eukaryota</taxon>
        <taxon>Viridiplantae</taxon>
        <taxon>Streptophyta</taxon>
        <taxon>Embryophyta</taxon>
        <taxon>Tracheophyta</taxon>
        <taxon>Spermatophyta</taxon>
        <taxon>Magnoliopsida</taxon>
        <taxon>eudicotyledons</taxon>
        <taxon>Gunneridae</taxon>
        <taxon>Pentapetalae</taxon>
        <taxon>rosids</taxon>
        <taxon>malvids</taxon>
        <taxon>Malvales</taxon>
        <taxon>Malvaceae</taxon>
        <taxon>Malvoideae</taxon>
        <taxon>Hibiscus</taxon>
    </lineage>
</organism>
<evidence type="ECO:0000313" key="2">
    <source>
        <dbReference type="Proteomes" id="UP001472677"/>
    </source>
</evidence>
<dbReference type="Proteomes" id="UP001472677">
    <property type="component" value="Unassembled WGS sequence"/>
</dbReference>
<proteinExistence type="predicted"/>
<evidence type="ECO:0000313" key="1">
    <source>
        <dbReference type="EMBL" id="KAK8484566.1"/>
    </source>
</evidence>
<dbReference type="EMBL" id="JBBPBM010001386">
    <property type="protein sequence ID" value="KAK8484566.1"/>
    <property type="molecule type" value="Genomic_DNA"/>
</dbReference>
<keyword evidence="2" id="KW-1185">Reference proteome</keyword>